<dbReference type="GO" id="GO:0019748">
    <property type="term" value="P:secondary metabolic process"/>
    <property type="evidence" value="ECO:0007669"/>
    <property type="project" value="TreeGrafter"/>
</dbReference>
<dbReference type="Pfam" id="PF04909">
    <property type="entry name" value="Amidohydro_2"/>
    <property type="match status" value="1"/>
</dbReference>
<dbReference type="GO" id="GO:0016831">
    <property type="term" value="F:carboxy-lyase activity"/>
    <property type="evidence" value="ECO:0007669"/>
    <property type="project" value="InterPro"/>
</dbReference>
<proteinExistence type="predicted"/>
<reference evidence="3" key="1">
    <citation type="submission" date="2020-11" db="EMBL/GenBank/DDBJ databases">
        <title>Nocardioides cynanchi sp. nov., isolated from soil of rhizosphere of Cynanchum wilfordii.</title>
        <authorList>
            <person name="Lee J.-S."/>
            <person name="Suh M.K."/>
            <person name="Kim J.-S."/>
        </authorList>
    </citation>
    <scope>NUCLEOTIDE SEQUENCE</scope>
    <source>
        <strain evidence="3">KCTC 19276</strain>
    </source>
</reference>
<dbReference type="AlphaFoldDB" id="A0A930VR01"/>
<organism evidence="3 4">
    <name type="scientific">Nocardioides agariphilus</name>
    <dbReference type="NCBI Taxonomy" id="433664"/>
    <lineage>
        <taxon>Bacteria</taxon>
        <taxon>Bacillati</taxon>
        <taxon>Actinomycetota</taxon>
        <taxon>Actinomycetes</taxon>
        <taxon>Propionibacteriales</taxon>
        <taxon>Nocardioidaceae</taxon>
        <taxon>Nocardioides</taxon>
    </lineage>
</organism>
<dbReference type="EMBL" id="JADKPO010000024">
    <property type="protein sequence ID" value="MBF4769388.1"/>
    <property type="molecule type" value="Genomic_DNA"/>
</dbReference>
<keyword evidence="4" id="KW-1185">Reference proteome</keyword>
<comment type="caution">
    <text evidence="3">The sequence shown here is derived from an EMBL/GenBank/DDBJ whole genome shotgun (WGS) entry which is preliminary data.</text>
</comment>
<evidence type="ECO:0000313" key="4">
    <source>
        <dbReference type="Proteomes" id="UP000660668"/>
    </source>
</evidence>
<protein>
    <submittedName>
        <fullName evidence="3">Amidohydrolase</fullName>
    </submittedName>
</protein>
<evidence type="ECO:0000313" key="3">
    <source>
        <dbReference type="EMBL" id="MBF4769388.1"/>
    </source>
</evidence>
<dbReference type="GO" id="GO:0005737">
    <property type="term" value="C:cytoplasm"/>
    <property type="evidence" value="ECO:0007669"/>
    <property type="project" value="TreeGrafter"/>
</dbReference>
<dbReference type="Proteomes" id="UP000660668">
    <property type="component" value="Unassembled WGS sequence"/>
</dbReference>
<feature type="domain" description="Amidohydrolase-related" evidence="2">
    <location>
        <begin position="3"/>
        <end position="323"/>
    </location>
</feature>
<dbReference type="InterPro" id="IPR006680">
    <property type="entry name" value="Amidohydro-rel"/>
</dbReference>
<dbReference type="SUPFAM" id="SSF51556">
    <property type="entry name" value="Metallo-dependent hydrolases"/>
    <property type="match status" value="1"/>
</dbReference>
<sequence length="326" mass="35772">MIVDVHGHTVAPAEMYEYQAKLFARRSPFRGPKISDDQLEAKLAGHLALLDSGQIDVQFISPRPYTMMHSLFGADVVRSWTTYVNDIIHRQVGLHPDRFRGVAGLPQFRVTDLGPAIAELERTVTDLGFVGCLLNPDPCEGDGTSVPGLGDRYWYPLYEKLCELDVPALIHSASCSSPRESYSLHFINEESIAVLGLVNSQVFDDFPTLKVVVAHGGGAIPYQLGRFRAGGLKSGQVDFTVRLRRLWFDTVLYSADGLELLFKVVGPDRCLFGTEAPGTGAAVDPATGLSLDDLKPVIDGLSTITDDDRRLIFEENARAVYGRAFS</sequence>
<dbReference type="InterPro" id="IPR032466">
    <property type="entry name" value="Metal_Hydrolase"/>
</dbReference>
<accession>A0A930VR01</accession>
<evidence type="ECO:0000256" key="1">
    <source>
        <dbReference type="ARBA" id="ARBA00023239"/>
    </source>
</evidence>
<gene>
    <name evidence="3" type="ORF">ISU10_16590</name>
</gene>
<dbReference type="PANTHER" id="PTHR21240:SF28">
    <property type="entry name" value="ISO-OROTATE DECARBOXYLASE (EUROFUNG)"/>
    <property type="match status" value="1"/>
</dbReference>
<name>A0A930VR01_9ACTN</name>
<dbReference type="GO" id="GO:0016787">
    <property type="term" value="F:hydrolase activity"/>
    <property type="evidence" value="ECO:0007669"/>
    <property type="project" value="InterPro"/>
</dbReference>
<evidence type="ECO:0000259" key="2">
    <source>
        <dbReference type="Pfam" id="PF04909"/>
    </source>
</evidence>
<dbReference type="InterPro" id="IPR032465">
    <property type="entry name" value="ACMSD"/>
</dbReference>
<dbReference type="RefSeq" id="WP_194697535.1">
    <property type="nucleotide sequence ID" value="NZ_JADKPO010000024.1"/>
</dbReference>
<dbReference type="PANTHER" id="PTHR21240">
    <property type="entry name" value="2-AMINO-3-CARBOXYLMUCONATE-6-SEMIALDEHYDE DECARBOXYLASE"/>
    <property type="match status" value="1"/>
</dbReference>
<dbReference type="Gene3D" id="3.20.20.140">
    <property type="entry name" value="Metal-dependent hydrolases"/>
    <property type="match status" value="1"/>
</dbReference>
<keyword evidence="1" id="KW-0456">Lyase</keyword>